<dbReference type="EMBL" id="LXQA010769872">
    <property type="protein sequence ID" value="MCI70165.1"/>
    <property type="molecule type" value="Genomic_DNA"/>
</dbReference>
<evidence type="ECO:0000313" key="2">
    <source>
        <dbReference type="Proteomes" id="UP000265520"/>
    </source>
</evidence>
<accession>A0A392UEK6</accession>
<organism evidence="1 2">
    <name type="scientific">Trifolium medium</name>
    <dbReference type="NCBI Taxonomy" id="97028"/>
    <lineage>
        <taxon>Eukaryota</taxon>
        <taxon>Viridiplantae</taxon>
        <taxon>Streptophyta</taxon>
        <taxon>Embryophyta</taxon>
        <taxon>Tracheophyta</taxon>
        <taxon>Spermatophyta</taxon>
        <taxon>Magnoliopsida</taxon>
        <taxon>eudicotyledons</taxon>
        <taxon>Gunneridae</taxon>
        <taxon>Pentapetalae</taxon>
        <taxon>rosids</taxon>
        <taxon>fabids</taxon>
        <taxon>Fabales</taxon>
        <taxon>Fabaceae</taxon>
        <taxon>Papilionoideae</taxon>
        <taxon>50 kb inversion clade</taxon>
        <taxon>NPAAA clade</taxon>
        <taxon>Hologalegina</taxon>
        <taxon>IRL clade</taxon>
        <taxon>Trifolieae</taxon>
        <taxon>Trifolium</taxon>
    </lineage>
</organism>
<feature type="non-terminal residue" evidence="1">
    <location>
        <position position="66"/>
    </location>
</feature>
<sequence length="66" mass="7573">LIVYRIFIEEEKNTKVKVQGRRRLCKAADKEAGKKVAVDEPKLDDLADFDSPISVRKNVIEIEESK</sequence>
<comment type="caution">
    <text evidence="1">The sequence shown here is derived from an EMBL/GenBank/DDBJ whole genome shotgun (WGS) entry which is preliminary data.</text>
</comment>
<keyword evidence="2" id="KW-1185">Reference proteome</keyword>
<evidence type="ECO:0000313" key="1">
    <source>
        <dbReference type="EMBL" id="MCI70165.1"/>
    </source>
</evidence>
<protein>
    <submittedName>
        <fullName evidence="1">DNA excision repair protein ERCC-6-like protein</fullName>
    </submittedName>
</protein>
<feature type="non-terminal residue" evidence="1">
    <location>
        <position position="1"/>
    </location>
</feature>
<name>A0A392UEK6_9FABA</name>
<dbReference type="AlphaFoldDB" id="A0A392UEK6"/>
<reference evidence="1 2" key="1">
    <citation type="journal article" date="2018" name="Front. Plant Sci.">
        <title>Red Clover (Trifolium pratense) and Zigzag Clover (T. medium) - A Picture of Genomic Similarities and Differences.</title>
        <authorList>
            <person name="Dluhosova J."/>
            <person name="Istvanek J."/>
            <person name="Nedelnik J."/>
            <person name="Repkova J."/>
        </authorList>
    </citation>
    <scope>NUCLEOTIDE SEQUENCE [LARGE SCALE GENOMIC DNA]</scope>
    <source>
        <strain evidence="2">cv. 10/8</strain>
        <tissue evidence="1">Leaf</tissue>
    </source>
</reference>
<proteinExistence type="predicted"/>
<dbReference type="Proteomes" id="UP000265520">
    <property type="component" value="Unassembled WGS sequence"/>
</dbReference>